<reference evidence="1 2" key="1">
    <citation type="submission" date="2016-09" db="EMBL/GenBank/DDBJ databases">
        <title>Couchioplanes caeruleus draft genome sequence.</title>
        <authorList>
            <person name="Sheehan J."/>
            <person name="Caffrey P."/>
        </authorList>
    </citation>
    <scope>NUCLEOTIDE SEQUENCE [LARGE SCALE GENOMIC DNA]</scope>
    <source>
        <strain evidence="1 2">DSM 43634</strain>
    </source>
</reference>
<sequence>MPRTVQSEILYDSSFFTPVQMQPRSVLSIGFANWAKWASRHLASFPQLIRRFGVSFVIVRIRIDYLAPFRFLDGDRVIASTGVQVDTTGRYLRVTSEVTDGDHAIARAESYARCVRLDSDRGFGAETGRIPDVLNDLFHSDEQGAPPPPRVLQESLETLEAKHPAVAGVTNPVVMHRGLCEVADQWSFVEIPAQLGAARETLVAQHGRRNPRIRSGLTDPVRGIEIELMRPFFLLDEATFAASVHHVDDSIAFSHRLVGRDGRLHGLALETFDAPDEPAEVAA</sequence>
<dbReference type="Proteomes" id="UP000182486">
    <property type="component" value="Unassembled WGS sequence"/>
</dbReference>
<accession>A0A1K0FDE5</accession>
<gene>
    <name evidence="1" type="ORF">BG844_29735</name>
</gene>
<evidence type="ECO:0000313" key="1">
    <source>
        <dbReference type="EMBL" id="OJF10861.1"/>
    </source>
</evidence>
<dbReference type="InterPro" id="IPR029069">
    <property type="entry name" value="HotDog_dom_sf"/>
</dbReference>
<dbReference type="AlphaFoldDB" id="A0A1K0FDE5"/>
<name>A0A1K0FDE5_9ACTN</name>
<proteinExistence type="predicted"/>
<evidence type="ECO:0000313" key="2">
    <source>
        <dbReference type="Proteomes" id="UP000182486"/>
    </source>
</evidence>
<dbReference type="EMBL" id="MEIA01000449">
    <property type="protein sequence ID" value="OJF10861.1"/>
    <property type="molecule type" value="Genomic_DNA"/>
</dbReference>
<keyword evidence="2" id="KW-1185">Reference proteome</keyword>
<evidence type="ECO:0008006" key="3">
    <source>
        <dbReference type="Google" id="ProtNLM"/>
    </source>
</evidence>
<protein>
    <recommendedName>
        <fullName evidence="3">Acyl-CoA thioesterase FadM</fullName>
    </recommendedName>
</protein>
<comment type="caution">
    <text evidence="1">The sequence shown here is derived from an EMBL/GenBank/DDBJ whole genome shotgun (WGS) entry which is preliminary data.</text>
</comment>
<dbReference type="SUPFAM" id="SSF54637">
    <property type="entry name" value="Thioesterase/thiol ester dehydrase-isomerase"/>
    <property type="match status" value="1"/>
</dbReference>
<organism evidence="1 2">
    <name type="scientific">Couchioplanes caeruleus subsp. caeruleus</name>
    <dbReference type="NCBI Taxonomy" id="56427"/>
    <lineage>
        <taxon>Bacteria</taxon>
        <taxon>Bacillati</taxon>
        <taxon>Actinomycetota</taxon>
        <taxon>Actinomycetes</taxon>
        <taxon>Micromonosporales</taxon>
        <taxon>Micromonosporaceae</taxon>
        <taxon>Couchioplanes</taxon>
    </lineage>
</organism>
<dbReference type="RefSeq" id="WP_071808635.1">
    <property type="nucleotide sequence ID" value="NZ_MEIA01000449.1"/>
</dbReference>
<dbReference type="Gene3D" id="3.10.129.10">
    <property type="entry name" value="Hotdog Thioesterase"/>
    <property type="match status" value="1"/>
</dbReference>